<evidence type="ECO:0000313" key="2">
    <source>
        <dbReference type="Proteomes" id="UP001060085"/>
    </source>
</evidence>
<gene>
    <name evidence="1" type="ORF">M9H77_35942</name>
</gene>
<sequence>MNNYVIGDPINMRIGLHLAKQALDEAISKFNTINEASYKESILIMLLLRDNLALWTFGIQRGCRTSHVSNTQDSQGEDFWLSRGLLPGSSADSFSPTVIHQLYEGFVTAPK</sequence>
<comment type="caution">
    <text evidence="1">The sequence shown here is derived from an EMBL/GenBank/DDBJ whole genome shotgun (WGS) entry which is preliminary data.</text>
</comment>
<name>A0ACB9ZUN6_CATRO</name>
<reference evidence="2" key="1">
    <citation type="journal article" date="2023" name="Nat. Plants">
        <title>Single-cell RNA sequencing provides a high-resolution roadmap for understanding the multicellular compartmentation of specialized metabolism.</title>
        <authorList>
            <person name="Sun S."/>
            <person name="Shen X."/>
            <person name="Li Y."/>
            <person name="Li Y."/>
            <person name="Wang S."/>
            <person name="Li R."/>
            <person name="Zhang H."/>
            <person name="Shen G."/>
            <person name="Guo B."/>
            <person name="Wei J."/>
            <person name="Xu J."/>
            <person name="St-Pierre B."/>
            <person name="Chen S."/>
            <person name="Sun C."/>
        </authorList>
    </citation>
    <scope>NUCLEOTIDE SEQUENCE [LARGE SCALE GENOMIC DNA]</scope>
</reference>
<dbReference type="Proteomes" id="UP001060085">
    <property type="component" value="Linkage Group LG08"/>
</dbReference>
<dbReference type="EMBL" id="CM044708">
    <property type="protein sequence ID" value="KAI5649937.1"/>
    <property type="molecule type" value="Genomic_DNA"/>
</dbReference>
<organism evidence="1 2">
    <name type="scientific">Catharanthus roseus</name>
    <name type="common">Madagascar periwinkle</name>
    <name type="synonym">Vinca rosea</name>
    <dbReference type="NCBI Taxonomy" id="4058"/>
    <lineage>
        <taxon>Eukaryota</taxon>
        <taxon>Viridiplantae</taxon>
        <taxon>Streptophyta</taxon>
        <taxon>Embryophyta</taxon>
        <taxon>Tracheophyta</taxon>
        <taxon>Spermatophyta</taxon>
        <taxon>Magnoliopsida</taxon>
        <taxon>eudicotyledons</taxon>
        <taxon>Gunneridae</taxon>
        <taxon>Pentapetalae</taxon>
        <taxon>asterids</taxon>
        <taxon>lamiids</taxon>
        <taxon>Gentianales</taxon>
        <taxon>Apocynaceae</taxon>
        <taxon>Rauvolfioideae</taxon>
        <taxon>Vinceae</taxon>
        <taxon>Catharanthinae</taxon>
        <taxon>Catharanthus</taxon>
    </lineage>
</organism>
<keyword evidence="2" id="KW-1185">Reference proteome</keyword>
<accession>A0ACB9ZUN6</accession>
<protein>
    <submittedName>
        <fullName evidence="1">Uncharacterized protein</fullName>
    </submittedName>
</protein>
<evidence type="ECO:0000313" key="1">
    <source>
        <dbReference type="EMBL" id="KAI5649937.1"/>
    </source>
</evidence>
<proteinExistence type="predicted"/>